<protein>
    <submittedName>
        <fullName evidence="3">Uncharacterized protein LOC101385344</fullName>
    </submittedName>
</protein>
<evidence type="ECO:0000313" key="3">
    <source>
        <dbReference type="RefSeq" id="XP_004412592.1"/>
    </source>
</evidence>
<accession>A0A9B0H8D8</accession>
<reference evidence="3" key="1">
    <citation type="submission" date="2025-08" db="UniProtKB">
        <authorList>
            <consortium name="RefSeq"/>
        </authorList>
    </citation>
    <scope>IDENTIFICATION</scope>
</reference>
<evidence type="ECO:0000313" key="2">
    <source>
        <dbReference type="Proteomes" id="UP000245340"/>
    </source>
</evidence>
<keyword evidence="2" id="KW-1185">Reference proteome</keyword>
<evidence type="ECO:0000256" key="1">
    <source>
        <dbReference type="SAM" id="MobiDB-lite"/>
    </source>
</evidence>
<name>A0A9B0H8D8_ODORO</name>
<feature type="compositionally biased region" description="Basic and acidic residues" evidence="1">
    <location>
        <begin position="1"/>
        <end position="12"/>
    </location>
</feature>
<gene>
    <name evidence="3" type="primary">LOC101385344</name>
</gene>
<dbReference type="Proteomes" id="UP000245340">
    <property type="component" value="Unplaced"/>
</dbReference>
<feature type="compositionally biased region" description="Polar residues" evidence="1">
    <location>
        <begin position="14"/>
        <end position="25"/>
    </location>
</feature>
<organism evidence="2 3">
    <name type="scientific">Odobenus rosmarus divergens</name>
    <name type="common">Pacific walrus</name>
    <dbReference type="NCBI Taxonomy" id="9708"/>
    <lineage>
        <taxon>Eukaryota</taxon>
        <taxon>Metazoa</taxon>
        <taxon>Chordata</taxon>
        <taxon>Craniata</taxon>
        <taxon>Vertebrata</taxon>
        <taxon>Euteleostomi</taxon>
        <taxon>Mammalia</taxon>
        <taxon>Eutheria</taxon>
        <taxon>Laurasiatheria</taxon>
        <taxon>Carnivora</taxon>
        <taxon>Caniformia</taxon>
        <taxon>Pinnipedia</taxon>
        <taxon>Odobenidae</taxon>
        <taxon>Odobenus</taxon>
    </lineage>
</organism>
<sequence length="154" mass="16706">MDQVEEKAEKTDFQPAQKSSVTLTGNRPRPEKQAASGESGPVGGGPQAGFLEPRLHGRLHPDTGQIRGRLHYQSPAARCPPALGTARKAGGQWAPCEQPLEWLVWTGFPESQLDSCRGWEPPLTSATEKARLPGGGGVLRPERRYLLAVHGRHC</sequence>
<feature type="region of interest" description="Disordered" evidence="1">
    <location>
        <begin position="1"/>
        <end position="68"/>
    </location>
</feature>
<proteinExistence type="predicted"/>
<dbReference type="RefSeq" id="XP_004412592.1">
    <property type="nucleotide sequence ID" value="XM_004412535.1"/>
</dbReference>
<dbReference type="AlphaFoldDB" id="A0A9B0H8D8"/>